<proteinExistence type="predicted"/>
<dbReference type="Gene3D" id="1.10.10.60">
    <property type="entry name" value="Homeodomain-like"/>
    <property type="match status" value="1"/>
</dbReference>
<dbReference type="PANTHER" id="PTHR43280">
    <property type="entry name" value="ARAC-FAMILY TRANSCRIPTIONAL REGULATOR"/>
    <property type="match status" value="1"/>
</dbReference>
<dbReference type="SUPFAM" id="SSF51215">
    <property type="entry name" value="Regulatory protein AraC"/>
    <property type="match status" value="1"/>
</dbReference>
<dbReference type="InterPro" id="IPR009057">
    <property type="entry name" value="Homeodomain-like_sf"/>
</dbReference>
<gene>
    <name evidence="5" type="ORF">SAMN05444388_11913</name>
</gene>
<dbReference type="GO" id="GO:0003700">
    <property type="term" value="F:DNA-binding transcription factor activity"/>
    <property type="evidence" value="ECO:0007669"/>
    <property type="project" value="InterPro"/>
</dbReference>
<evidence type="ECO:0000313" key="5">
    <source>
        <dbReference type="EMBL" id="SHH77318.1"/>
    </source>
</evidence>
<accession>A0A1M5VQ71</accession>
<sequence>MAKSTESLEEFYRYKFNDLSQNSNKHSGQFNVFRIEDRIAANTTSTSYIRRDFFKIMLYSGNNIFHYGDSSIEVNGNTLLFFNPKVPYTYDTVQANTKGCFCVFKEEFFQDNFRINLNEIPLFSVGLYPVFKLNDNEYAEIIAIFEKIIIATEKDYIYKYELIKSYITELIYITLQLQPAEDLFGHIDAASRITAVFTELLERQFPIESTSQRFELRSPKAIAERLSVHVNYLNRAIKKTTGHTTTDHIFERLATEAKALLKYTNWSIAEISYALGFEDQAHFNNFFKKQTNSNPSSIRKV</sequence>
<dbReference type="PANTHER" id="PTHR43280:SF32">
    <property type="entry name" value="TRANSCRIPTIONAL REGULATORY PROTEIN"/>
    <property type="match status" value="1"/>
</dbReference>
<name>A0A1M5VQ71_FLAJO</name>
<feature type="domain" description="HTH araC/xylS-type" evidence="4">
    <location>
        <begin position="191"/>
        <end position="301"/>
    </location>
</feature>
<keyword evidence="1" id="KW-0805">Transcription regulation</keyword>
<reference evidence="5 6" key="1">
    <citation type="submission" date="2016-11" db="EMBL/GenBank/DDBJ databases">
        <authorList>
            <person name="Jaros S."/>
            <person name="Januszkiewicz K."/>
            <person name="Wedrychowicz H."/>
        </authorList>
    </citation>
    <scope>NUCLEOTIDE SEQUENCE [LARGE SCALE GENOMIC DNA]</scope>
    <source>
        <strain evidence="5 6">DSM 6792</strain>
    </source>
</reference>
<dbReference type="RefSeq" id="WP_073411607.1">
    <property type="nucleotide sequence ID" value="NZ_FQWH01000019.1"/>
</dbReference>
<dbReference type="PROSITE" id="PS01124">
    <property type="entry name" value="HTH_ARAC_FAMILY_2"/>
    <property type="match status" value="1"/>
</dbReference>
<organism evidence="5 6">
    <name type="scientific">Flavobacterium johnsoniae</name>
    <name type="common">Cytophaga johnsonae</name>
    <dbReference type="NCBI Taxonomy" id="986"/>
    <lineage>
        <taxon>Bacteria</taxon>
        <taxon>Pseudomonadati</taxon>
        <taxon>Bacteroidota</taxon>
        <taxon>Flavobacteriia</taxon>
        <taxon>Flavobacteriales</taxon>
        <taxon>Flavobacteriaceae</taxon>
        <taxon>Flavobacterium</taxon>
    </lineage>
</organism>
<dbReference type="EMBL" id="FQWH01000019">
    <property type="protein sequence ID" value="SHH77318.1"/>
    <property type="molecule type" value="Genomic_DNA"/>
</dbReference>
<evidence type="ECO:0000256" key="3">
    <source>
        <dbReference type="ARBA" id="ARBA00023163"/>
    </source>
</evidence>
<evidence type="ECO:0000313" key="6">
    <source>
        <dbReference type="Proteomes" id="UP000184112"/>
    </source>
</evidence>
<evidence type="ECO:0000259" key="4">
    <source>
        <dbReference type="PROSITE" id="PS01124"/>
    </source>
</evidence>
<dbReference type="Pfam" id="PF12833">
    <property type="entry name" value="HTH_18"/>
    <property type="match status" value="1"/>
</dbReference>
<dbReference type="InterPro" id="IPR037923">
    <property type="entry name" value="HTH-like"/>
</dbReference>
<keyword evidence="2" id="KW-0238">DNA-binding</keyword>
<dbReference type="AlphaFoldDB" id="A0A1M5VQ71"/>
<evidence type="ECO:0000256" key="1">
    <source>
        <dbReference type="ARBA" id="ARBA00023015"/>
    </source>
</evidence>
<evidence type="ECO:0000256" key="2">
    <source>
        <dbReference type="ARBA" id="ARBA00023125"/>
    </source>
</evidence>
<dbReference type="SUPFAM" id="SSF46689">
    <property type="entry name" value="Homeodomain-like"/>
    <property type="match status" value="1"/>
</dbReference>
<keyword evidence="3" id="KW-0804">Transcription</keyword>
<dbReference type="SMART" id="SM00342">
    <property type="entry name" value="HTH_ARAC"/>
    <property type="match status" value="1"/>
</dbReference>
<dbReference type="GO" id="GO:0043565">
    <property type="term" value="F:sequence-specific DNA binding"/>
    <property type="evidence" value="ECO:0007669"/>
    <property type="project" value="InterPro"/>
</dbReference>
<dbReference type="Proteomes" id="UP000184112">
    <property type="component" value="Unassembled WGS sequence"/>
</dbReference>
<dbReference type="InterPro" id="IPR018060">
    <property type="entry name" value="HTH_AraC"/>
</dbReference>
<protein>
    <submittedName>
        <fullName evidence="5">Helix-turn-helix domain-containing protein</fullName>
    </submittedName>
</protein>